<comment type="subcellular location">
    <subcellularLocation>
        <location evidence="1 8">Cell membrane</location>
        <topology evidence="1 8">Multi-pass membrane protein</topology>
    </subcellularLocation>
</comment>
<keyword evidence="10" id="KW-1185">Reference proteome</keyword>
<dbReference type="InterPro" id="IPR002781">
    <property type="entry name" value="TM_pro_TauE-like"/>
</dbReference>
<evidence type="ECO:0000256" key="1">
    <source>
        <dbReference type="ARBA" id="ARBA00004651"/>
    </source>
</evidence>
<keyword evidence="7 8" id="KW-0472">Membrane</keyword>
<feature type="transmembrane region" description="Helical" evidence="8">
    <location>
        <begin position="12"/>
        <end position="37"/>
    </location>
</feature>
<gene>
    <name evidence="9" type="ORF">SAMN04487818_11663</name>
</gene>
<accession>A0A1H9XLA6</accession>
<dbReference type="STRING" id="155974.SAMN04487818_11663"/>
<dbReference type="GO" id="GO:0005886">
    <property type="term" value="C:plasma membrane"/>
    <property type="evidence" value="ECO:0007669"/>
    <property type="project" value="UniProtKB-SubCell"/>
</dbReference>
<name>A0A1H9XLA6_9PSEU</name>
<keyword evidence="6 8" id="KW-1133">Transmembrane helix</keyword>
<keyword evidence="5 8" id="KW-0812">Transmembrane</keyword>
<keyword evidence="4 8" id="KW-1003">Cell membrane</keyword>
<feature type="transmembrane region" description="Helical" evidence="8">
    <location>
        <begin position="44"/>
        <end position="63"/>
    </location>
</feature>
<comment type="similarity">
    <text evidence="2 8">Belongs to the 4-toluene sulfonate uptake permease (TSUP) (TC 2.A.102) family.</text>
</comment>
<dbReference type="Proteomes" id="UP000199051">
    <property type="component" value="Unassembled WGS sequence"/>
</dbReference>
<feature type="transmembrane region" description="Helical" evidence="8">
    <location>
        <begin position="75"/>
        <end position="97"/>
    </location>
</feature>
<feature type="transmembrane region" description="Helical" evidence="8">
    <location>
        <begin position="207"/>
        <end position="226"/>
    </location>
</feature>
<evidence type="ECO:0000256" key="6">
    <source>
        <dbReference type="ARBA" id="ARBA00022989"/>
    </source>
</evidence>
<keyword evidence="3" id="KW-0813">Transport</keyword>
<protein>
    <recommendedName>
        <fullName evidence="8">Probable membrane transporter protein</fullName>
    </recommendedName>
</protein>
<evidence type="ECO:0000313" key="9">
    <source>
        <dbReference type="EMBL" id="SES46607.1"/>
    </source>
</evidence>
<evidence type="ECO:0000256" key="4">
    <source>
        <dbReference type="ARBA" id="ARBA00022475"/>
    </source>
</evidence>
<dbReference type="InterPro" id="IPR052017">
    <property type="entry name" value="TSUP"/>
</dbReference>
<evidence type="ECO:0000256" key="5">
    <source>
        <dbReference type="ARBA" id="ARBA00022692"/>
    </source>
</evidence>
<dbReference type="PANTHER" id="PTHR30269:SF0">
    <property type="entry name" value="MEMBRANE TRANSPORTER PROTEIN YFCA-RELATED"/>
    <property type="match status" value="1"/>
</dbReference>
<evidence type="ECO:0000256" key="7">
    <source>
        <dbReference type="ARBA" id="ARBA00023136"/>
    </source>
</evidence>
<proteinExistence type="inferred from homology"/>
<feature type="transmembrane region" description="Helical" evidence="8">
    <location>
        <begin position="104"/>
        <end position="123"/>
    </location>
</feature>
<evidence type="ECO:0000256" key="3">
    <source>
        <dbReference type="ARBA" id="ARBA00022448"/>
    </source>
</evidence>
<dbReference type="EMBL" id="FOGI01000016">
    <property type="protein sequence ID" value="SES46607.1"/>
    <property type="molecule type" value="Genomic_DNA"/>
</dbReference>
<feature type="transmembrane region" description="Helical" evidence="8">
    <location>
        <begin position="143"/>
        <end position="172"/>
    </location>
</feature>
<organism evidence="9 10">
    <name type="scientific">Actinokineospora terrae</name>
    <dbReference type="NCBI Taxonomy" id="155974"/>
    <lineage>
        <taxon>Bacteria</taxon>
        <taxon>Bacillati</taxon>
        <taxon>Actinomycetota</taxon>
        <taxon>Actinomycetes</taxon>
        <taxon>Pseudonocardiales</taxon>
        <taxon>Pseudonocardiaceae</taxon>
        <taxon>Actinokineospora</taxon>
    </lineage>
</organism>
<dbReference type="Pfam" id="PF01925">
    <property type="entry name" value="TauE"/>
    <property type="match status" value="1"/>
</dbReference>
<reference evidence="10" key="1">
    <citation type="submission" date="2016-10" db="EMBL/GenBank/DDBJ databases">
        <authorList>
            <person name="Varghese N."/>
            <person name="Submissions S."/>
        </authorList>
    </citation>
    <scope>NUCLEOTIDE SEQUENCE [LARGE SCALE GENOMIC DNA]</scope>
    <source>
        <strain evidence="10">DSM 44260</strain>
    </source>
</reference>
<dbReference type="PANTHER" id="PTHR30269">
    <property type="entry name" value="TRANSMEMBRANE PROTEIN YFCA"/>
    <property type="match status" value="1"/>
</dbReference>
<sequence length="253" mass="25590">MTLTVWEGVLVFVAGVLAGGINSVVGSGTLITFPVLLAVGYPPVVANVSNGMGLVFGSVSGAIGYRDHLVGQRPILLRLGAIATVGGACGAVLLLVLPPGAFEAIVPALIAVALVLVVLQPWLARKLAERQGERHPHGGIGLLVATFVVGVYGGYFGAAQGILLMGVMGILLSESLQRVNAIKNVLAAVVNLASGVVFVFVADVAWWAVALIAVGSTIGGVIGAKVGKKLSPTVLRGVIVVVGTAAIVQLLLK</sequence>
<dbReference type="AlphaFoldDB" id="A0A1H9XLA6"/>
<feature type="transmembrane region" description="Helical" evidence="8">
    <location>
        <begin position="233"/>
        <end position="252"/>
    </location>
</feature>
<evidence type="ECO:0000256" key="2">
    <source>
        <dbReference type="ARBA" id="ARBA00009142"/>
    </source>
</evidence>
<evidence type="ECO:0000256" key="8">
    <source>
        <dbReference type="RuleBase" id="RU363041"/>
    </source>
</evidence>
<evidence type="ECO:0000313" key="10">
    <source>
        <dbReference type="Proteomes" id="UP000199051"/>
    </source>
</evidence>